<protein>
    <submittedName>
        <fullName evidence="1">T9SS C-terminal target domain-containing protein</fullName>
    </submittedName>
</protein>
<gene>
    <name evidence="1" type="ORF">DDY73_04790</name>
</gene>
<dbReference type="PANTHER" id="PTHR36234:SF5">
    <property type="entry name" value="LYSYL ENDOPEPTIDASE"/>
    <property type="match status" value="1"/>
</dbReference>
<dbReference type="EMBL" id="DNWC01000062">
    <property type="protein sequence ID" value="HBJ08300.1"/>
    <property type="molecule type" value="Genomic_DNA"/>
</dbReference>
<proteinExistence type="predicted"/>
<dbReference type="NCBIfam" id="TIGR04183">
    <property type="entry name" value="Por_Secre_tail"/>
    <property type="match status" value="1"/>
</dbReference>
<dbReference type="InterPro" id="IPR043504">
    <property type="entry name" value="Peptidase_S1_PA_chymotrypsin"/>
</dbReference>
<reference evidence="1 2" key="1">
    <citation type="journal article" date="2018" name="Nat. Biotechnol.">
        <title>A standardized bacterial taxonomy based on genome phylogeny substantially revises the tree of life.</title>
        <authorList>
            <person name="Parks D.H."/>
            <person name="Chuvochina M."/>
            <person name="Waite D.W."/>
            <person name="Rinke C."/>
            <person name="Skarshewski A."/>
            <person name="Chaumeil P.A."/>
            <person name="Hugenholtz P."/>
        </authorList>
    </citation>
    <scope>NUCLEOTIDE SEQUENCE [LARGE SCALE GENOMIC DNA]</scope>
    <source>
        <strain evidence="1">UBA11482</strain>
    </source>
</reference>
<dbReference type="Proteomes" id="UP000262954">
    <property type="component" value="Unassembled WGS sequence"/>
</dbReference>
<dbReference type="InterPro" id="IPR026444">
    <property type="entry name" value="Secre_tail"/>
</dbReference>
<dbReference type="InterPro" id="IPR009003">
    <property type="entry name" value="Peptidase_S1_PA"/>
</dbReference>
<name>A0A354M1B1_9BACT</name>
<dbReference type="AlphaFoldDB" id="A0A354M1B1"/>
<accession>A0A354M1B1</accession>
<dbReference type="SUPFAM" id="SSF50494">
    <property type="entry name" value="Trypsin-like serine proteases"/>
    <property type="match status" value="1"/>
</dbReference>
<organism evidence="1 2">
    <name type="scientific">Coprobacter fastidiosus</name>
    <dbReference type="NCBI Taxonomy" id="1099853"/>
    <lineage>
        <taxon>Bacteria</taxon>
        <taxon>Pseudomonadati</taxon>
        <taxon>Bacteroidota</taxon>
        <taxon>Bacteroidia</taxon>
        <taxon>Bacteroidales</taxon>
        <taxon>Barnesiellaceae</taxon>
        <taxon>Coprobacter</taxon>
    </lineage>
</organism>
<evidence type="ECO:0000313" key="1">
    <source>
        <dbReference type="EMBL" id="HBJ08300.1"/>
    </source>
</evidence>
<dbReference type="InterPro" id="IPR013783">
    <property type="entry name" value="Ig-like_fold"/>
</dbReference>
<dbReference type="Gene3D" id="2.40.10.10">
    <property type="entry name" value="Trypsin-like serine proteases"/>
    <property type="match status" value="2"/>
</dbReference>
<comment type="caution">
    <text evidence="1">The sequence shown here is derived from an EMBL/GenBank/DDBJ whole genome shotgun (WGS) entry which is preliminary data.</text>
</comment>
<dbReference type="Gene3D" id="2.60.40.10">
    <property type="entry name" value="Immunoglobulins"/>
    <property type="match status" value="2"/>
</dbReference>
<sequence length="1131" mass="126723">MSQNKKYYTLSTHKTLYFLWVTTILFSATVFSSYAQISEGGTPPSFMYPASQKTRSLQNKKNGIKNIYIPFSLDDLKADDERMKEEFLPPRVAVLLPASFSPENSGVWSTLPGGERIWQLRIMANKAKAISLYYKKFNLPIGSKLFIYNSAHTHILGAYTHKTHPGKGKFATEFVAGDDIILEYVAPKSDEFPQNPEIEIEEIGYGYNYLSIKDSYSESLSGSCMVDINCEEGEQWQDHKNGVVKMIIPIGTSSFLCTGSILNNTKEDLKPYLLTAFHCLLSSKEQASASDLSQAQFFFRYENTTCGSNTPTSPVSMIGCTYIAGVPLENGVDGALLLLNGKIPDNLNAYYNGWDRRNIAPQSGVCIHHPQGDVKKISTYDQPAVSDTWKSGSTQGLQDGHWNVIFKSTANGHGVTEGGSSGAPLFDQNKRITGFLTGGNANCTDRKEGRNLFGKLALFWDQCGTADDQRIDKYLDPIGSGVEYLDGRYAFPPKAVPEQVSAKWSSEEKRSIVNWEAPKGDEQPVRYKIYRNSTEIGTTTSTSFSETALPVGIHHYDVTAIYADNKASDPGNTATIYVYDILPPKNISIKRTDETELQIEWQMPISRQKIFWGNATDFYRMQLRDKDNQQIPFYFGQRWTTDDLQEIDGYTLESVTFLSVEGATYSLHIDQGNFSYQQKIDPTDKDQIIEVKLLKPVTIKKDAALTVSIYAESYTNSPAATDNAVPITQKGNIYSTDGQNWKTLTQHSDKDHNFFLQVGISSLKQSNVVPPQQEIKKRSVKNKNSDENSQIQWQTVPRPALLQKTNTKTCSSIPIRFNRPDFRIYRDGTNITPELTTDTIITDKELSQGNNYTYTIEAIYPDGVNALSDPETFFLKTESFEARIRSLKINGEDVEISQENTLNIPLDCDINSARIEIEAHPGATIIMGDQISGTAEINVEEGGKFNQPVTIISESKENTQEFSVNLFKLPNNILLLRWNDVLSVINNPENNNGLHFTDFVWYRNNHYLSSGIPYIKLPDDHQSSDKYHILVTTDEGVSLSSCEKQIQITGDEIRLYPNPIKAGEKIKLYIDSQKENNKVEITITDLSGKTKTFSAIGNSVKFTLSDTPGSYIVKITTQEGISREIKVICIP</sequence>
<dbReference type="RefSeq" id="WP_022390849.1">
    <property type="nucleotide sequence ID" value="NZ_JAQDEG010000006.1"/>
</dbReference>
<evidence type="ECO:0000313" key="2">
    <source>
        <dbReference type="Proteomes" id="UP000262954"/>
    </source>
</evidence>
<dbReference type="PANTHER" id="PTHR36234">
    <property type="entry name" value="LYSYL ENDOPEPTIDASE"/>
    <property type="match status" value="1"/>
</dbReference>